<organism evidence="2">
    <name type="scientific">Cacopsylla melanoneura</name>
    <dbReference type="NCBI Taxonomy" id="428564"/>
    <lineage>
        <taxon>Eukaryota</taxon>
        <taxon>Metazoa</taxon>
        <taxon>Ecdysozoa</taxon>
        <taxon>Arthropoda</taxon>
        <taxon>Hexapoda</taxon>
        <taxon>Insecta</taxon>
        <taxon>Pterygota</taxon>
        <taxon>Neoptera</taxon>
        <taxon>Paraneoptera</taxon>
        <taxon>Hemiptera</taxon>
        <taxon>Sternorrhyncha</taxon>
        <taxon>Psylloidea</taxon>
        <taxon>Psyllidae</taxon>
        <taxon>Psyllinae</taxon>
        <taxon>Cacopsylla</taxon>
    </lineage>
</organism>
<protein>
    <submittedName>
        <fullName evidence="2">Uncharacterized protein</fullName>
    </submittedName>
</protein>
<dbReference type="AlphaFoldDB" id="A0A8D8XG77"/>
<reference evidence="2" key="1">
    <citation type="submission" date="2021-05" db="EMBL/GenBank/DDBJ databases">
        <authorList>
            <person name="Alioto T."/>
            <person name="Alioto T."/>
            <person name="Gomez Garrido J."/>
        </authorList>
    </citation>
    <scope>NUCLEOTIDE SEQUENCE</scope>
</reference>
<evidence type="ECO:0000313" key="2">
    <source>
        <dbReference type="EMBL" id="CAG6694278.1"/>
    </source>
</evidence>
<feature type="compositionally biased region" description="Polar residues" evidence="1">
    <location>
        <begin position="1"/>
        <end position="10"/>
    </location>
</feature>
<proteinExistence type="predicted"/>
<evidence type="ECO:0000256" key="1">
    <source>
        <dbReference type="SAM" id="MobiDB-lite"/>
    </source>
</evidence>
<sequence>MTKHYQSSKLPRNYKMPLQSQNKLQHNKKPVLQNNLDSHQRNNLAKLHRNPKRLHRLQNSQDLHLQIQLPKLYQTRKKLHLTQTKANKLQQSKYLKLHQKAEKVLFRIHRKLKRLPNPRLREI</sequence>
<feature type="region of interest" description="Disordered" evidence="1">
    <location>
        <begin position="1"/>
        <end position="23"/>
    </location>
</feature>
<dbReference type="EMBL" id="HBUF01317260">
    <property type="protein sequence ID" value="CAG6694278.1"/>
    <property type="molecule type" value="Transcribed_RNA"/>
</dbReference>
<name>A0A8D8XG77_9HEMI</name>
<accession>A0A8D8XG77</accession>